<dbReference type="AlphaFoldDB" id="A0A3B3XPU7"/>
<evidence type="ECO:0000313" key="2">
    <source>
        <dbReference type="Proteomes" id="UP000261480"/>
    </source>
</evidence>
<dbReference type="PANTHER" id="PTHR14416">
    <property type="entry name" value="PROTEIN NJMU-R1"/>
    <property type="match status" value="1"/>
</dbReference>
<dbReference type="RefSeq" id="XP_014869134.1">
    <property type="nucleotide sequence ID" value="XM_015013648.1"/>
</dbReference>
<name>A0A3B3XPU7_9TELE</name>
<evidence type="ECO:0000313" key="1">
    <source>
        <dbReference type="Ensembl" id="ENSPMEP00000016965.1"/>
    </source>
</evidence>
<reference evidence="1" key="2">
    <citation type="submission" date="2025-09" db="UniProtKB">
        <authorList>
            <consortium name="Ensembl"/>
        </authorList>
    </citation>
    <scope>IDENTIFICATION</scope>
</reference>
<dbReference type="GeneID" id="106934014"/>
<keyword evidence="2" id="KW-1185">Reference proteome</keyword>
<sequence>MFSSQTSSFQDSIDVEERDEFDSEDIAGYSQKIQLNCYYTIYLYQGTRSEACGENVAWNQRRADSTTSHDDFSLTLIDSSLPSEAEPELRTYISRRLSKGALLGGMGNIATVELSLPEQAIGCYCCLLEQERSPDQPDADGNGYVICFMGGSEKGLNLFRLELDKYVQGLHSSLQTPELQNLETEVRPYLSRWYEESVMHIYRVVQLVQSNISFLLHAALSHTHVEVTNADERTKADVSRFIKAASLQGLSQQDTTTASLCKAMSEDTQSDVVIDCSSSPPTLTNTVSNRFCDGWIQAFLNAAERCNPFLLRQILENFKLKAIQDMNSLKRFVRQAEMSHYALFRCCQFLQGCGNGDVLLQNARAEHSDLPEACNIIAVLDEFLGEQAQA</sequence>
<accession>A0A3B3XPU7</accession>
<dbReference type="Proteomes" id="UP000261480">
    <property type="component" value="Unplaced"/>
</dbReference>
<dbReference type="Ensembl" id="ENSPMET00000025686.1">
    <property type="protein sequence ID" value="ENSPMEP00000016965.1"/>
    <property type="gene ID" value="ENSPMEG00000019704.1"/>
</dbReference>
<dbReference type="KEGG" id="pmei:106934014"/>
<protein>
    <recommendedName>
        <fullName evidence="3">Protein Njmu-R1</fullName>
    </recommendedName>
</protein>
<dbReference type="GO" id="GO:0005802">
    <property type="term" value="C:trans-Golgi network"/>
    <property type="evidence" value="ECO:0007669"/>
    <property type="project" value="InterPro"/>
</dbReference>
<evidence type="ECO:0008006" key="3">
    <source>
        <dbReference type="Google" id="ProtNLM"/>
    </source>
</evidence>
<dbReference type="CTD" id="103175408"/>
<reference evidence="1" key="1">
    <citation type="submission" date="2025-08" db="UniProtKB">
        <authorList>
            <consortium name="Ensembl"/>
        </authorList>
    </citation>
    <scope>IDENTIFICATION</scope>
</reference>
<dbReference type="Pfam" id="PF15053">
    <property type="entry name" value="Njmu-R1"/>
    <property type="match status" value="1"/>
</dbReference>
<dbReference type="OrthoDB" id="20238at2759"/>
<dbReference type="InterPro" id="IPR028280">
    <property type="entry name" value="Njmu-R1"/>
</dbReference>
<proteinExistence type="predicted"/>
<dbReference type="STRING" id="48701.ENSPMEP00000016965"/>
<dbReference type="PANTHER" id="PTHR14416:SF2">
    <property type="entry name" value="PROTEIN NJMU-R1"/>
    <property type="match status" value="1"/>
</dbReference>
<dbReference type="GO" id="GO:0099041">
    <property type="term" value="P:vesicle tethering to Golgi"/>
    <property type="evidence" value="ECO:0007669"/>
    <property type="project" value="InterPro"/>
</dbReference>
<organism evidence="1 2">
    <name type="scientific">Poecilia mexicana</name>
    <dbReference type="NCBI Taxonomy" id="48701"/>
    <lineage>
        <taxon>Eukaryota</taxon>
        <taxon>Metazoa</taxon>
        <taxon>Chordata</taxon>
        <taxon>Craniata</taxon>
        <taxon>Vertebrata</taxon>
        <taxon>Euteleostomi</taxon>
        <taxon>Actinopterygii</taxon>
        <taxon>Neopterygii</taxon>
        <taxon>Teleostei</taxon>
        <taxon>Neoteleostei</taxon>
        <taxon>Acanthomorphata</taxon>
        <taxon>Ovalentaria</taxon>
        <taxon>Atherinomorphae</taxon>
        <taxon>Cyprinodontiformes</taxon>
        <taxon>Poeciliidae</taxon>
        <taxon>Poeciliinae</taxon>
        <taxon>Poecilia</taxon>
    </lineage>
</organism>